<dbReference type="Proteomes" id="UP001488805">
    <property type="component" value="Unassembled WGS sequence"/>
</dbReference>
<name>A0AAW1G851_ZOAVI</name>
<gene>
    <name evidence="1" type="ORF">VZT92_000856</name>
</gene>
<keyword evidence="2" id="KW-1185">Reference proteome</keyword>
<reference evidence="1 2" key="1">
    <citation type="journal article" date="2024" name="Genome Biol. Evol.">
        <title>Chromosome-level genome assembly of the viviparous eelpout Zoarces viviparus.</title>
        <authorList>
            <person name="Fuhrmann N."/>
            <person name="Brasseur M.V."/>
            <person name="Bakowski C.E."/>
            <person name="Podsiadlowski L."/>
            <person name="Prost S."/>
            <person name="Krehenwinkel H."/>
            <person name="Mayer C."/>
        </authorList>
    </citation>
    <scope>NUCLEOTIDE SEQUENCE [LARGE SCALE GENOMIC DNA]</scope>
    <source>
        <strain evidence="1">NO-MEL_2022_Ind0_liver</strain>
    </source>
</reference>
<sequence>MKRRQVLLRKAFMAESTFCLSQLVNSLLTVKGIITKPLGGFPPKEVLGPAHHGVSGSGSQQVSFQQNLIGAVVRGLNFGGDVDGV</sequence>
<dbReference type="AlphaFoldDB" id="A0AAW1G851"/>
<evidence type="ECO:0000313" key="2">
    <source>
        <dbReference type="Proteomes" id="UP001488805"/>
    </source>
</evidence>
<proteinExistence type="predicted"/>
<evidence type="ECO:0000313" key="1">
    <source>
        <dbReference type="EMBL" id="KAK9543044.1"/>
    </source>
</evidence>
<accession>A0AAW1G851</accession>
<dbReference type="EMBL" id="JBCEZU010000001">
    <property type="protein sequence ID" value="KAK9543044.1"/>
    <property type="molecule type" value="Genomic_DNA"/>
</dbReference>
<organism evidence="1 2">
    <name type="scientific">Zoarces viviparus</name>
    <name type="common">Viviparous eelpout</name>
    <name type="synonym">Blennius viviparus</name>
    <dbReference type="NCBI Taxonomy" id="48416"/>
    <lineage>
        <taxon>Eukaryota</taxon>
        <taxon>Metazoa</taxon>
        <taxon>Chordata</taxon>
        <taxon>Craniata</taxon>
        <taxon>Vertebrata</taxon>
        <taxon>Euteleostomi</taxon>
        <taxon>Actinopterygii</taxon>
        <taxon>Neopterygii</taxon>
        <taxon>Teleostei</taxon>
        <taxon>Neoteleostei</taxon>
        <taxon>Acanthomorphata</taxon>
        <taxon>Eupercaria</taxon>
        <taxon>Perciformes</taxon>
        <taxon>Cottioidei</taxon>
        <taxon>Zoarcales</taxon>
        <taxon>Zoarcidae</taxon>
        <taxon>Zoarcinae</taxon>
        <taxon>Zoarces</taxon>
    </lineage>
</organism>
<protein>
    <submittedName>
        <fullName evidence="1">Uncharacterized protein</fullName>
    </submittedName>
</protein>
<comment type="caution">
    <text evidence="1">The sequence shown here is derived from an EMBL/GenBank/DDBJ whole genome shotgun (WGS) entry which is preliminary data.</text>
</comment>